<dbReference type="SUPFAM" id="SSF52833">
    <property type="entry name" value="Thioredoxin-like"/>
    <property type="match status" value="1"/>
</dbReference>
<organism evidence="2 3">
    <name type="scientific">Candidatus Marimicrobium litorale</name>
    <dbReference type="NCBI Taxonomy" id="2518991"/>
    <lineage>
        <taxon>Bacteria</taxon>
        <taxon>Pseudomonadati</taxon>
        <taxon>Pseudomonadota</taxon>
        <taxon>Gammaproteobacteria</taxon>
        <taxon>Cellvibrionales</taxon>
        <taxon>Halieaceae</taxon>
        <taxon>Marimicrobium</taxon>
    </lineage>
</organism>
<dbReference type="EMBL" id="SHNO01000001">
    <property type="protein sequence ID" value="MCX2977076.1"/>
    <property type="molecule type" value="Genomic_DNA"/>
</dbReference>
<evidence type="ECO:0000313" key="2">
    <source>
        <dbReference type="EMBL" id="MCX2977076.1"/>
    </source>
</evidence>
<dbReference type="Gene3D" id="1.20.1050.10">
    <property type="match status" value="2"/>
</dbReference>
<dbReference type="CDD" id="cd00299">
    <property type="entry name" value="GST_C_family"/>
    <property type="match status" value="1"/>
</dbReference>
<dbReference type="Pfam" id="PF13410">
    <property type="entry name" value="GST_C_2"/>
    <property type="match status" value="1"/>
</dbReference>
<feature type="domain" description="GST N-terminal" evidence="1">
    <location>
        <begin position="12"/>
        <end position="86"/>
    </location>
</feature>
<dbReference type="InterPro" id="IPR004045">
    <property type="entry name" value="Glutathione_S-Trfase_N"/>
</dbReference>
<dbReference type="Proteomes" id="UP001143304">
    <property type="component" value="Unassembled WGS sequence"/>
</dbReference>
<accession>A0ABT3T492</accession>
<evidence type="ECO:0000259" key="1">
    <source>
        <dbReference type="Pfam" id="PF13417"/>
    </source>
</evidence>
<dbReference type="RefSeq" id="WP_279248805.1">
    <property type="nucleotide sequence ID" value="NZ_SHNO01000001.1"/>
</dbReference>
<reference evidence="2" key="1">
    <citation type="submission" date="2019-02" db="EMBL/GenBank/DDBJ databases">
        <authorList>
            <person name="Li S.-H."/>
        </authorList>
    </citation>
    <scope>NUCLEOTIDE SEQUENCE</scope>
    <source>
        <strain evidence="2">IMCC11814</strain>
    </source>
</reference>
<dbReference type="SUPFAM" id="SSF47616">
    <property type="entry name" value="GST C-terminal domain-like"/>
    <property type="match status" value="1"/>
</dbReference>
<evidence type="ECO:0000313" key="3">
    <source>
        <dbReference type="Proteomes" id="UP001143304"/>
    </source>
</evidence>
<gene>
    <name evidence="2" type="ORF">EYC82_06880</name>
</gene>
<sequence length="369" mass="42393">MTDLLLTEPVTLYGSNISYFTGKMENYFRVRGVSYDLRSMQFPAFKKRMAKKVGVMQMPAVILPDGRWMTDTTRMIDWFEQRLPGPGLMPADPLQRFLCLLLEDWADEWWWRPAMHYRWHYAEGARFASWHLAEELLGGVPGPVGLKRLYLQQRQRAGYTTGDGMCADNVVAVEAGVARLLATLQSIFSARPFLFGDRPSLADIGFSGPFFRHLALDPVPLEIIRQQAPAVLEWVARLWNTRLSDCASVWDNGIPEDVFSLLDDIGSGYLPYLCANTEAVADNKRRFDVQLDGVHYRGARCSRYRVWCLQQLRLHFMSMPEAAQEQGRTLLERHGCWESLWRHACLPLLPGQEEELPFRAHNKMLAVHQ</sequence>
<keyword evidence="3" id="KW-1185">Reference proteome</keyword>
<name>A0ABT3T492_9GAMM</name>
<proteinExistence type="predicted"/>
<dbReference type="InterPro" id="IPR036282">
    <property type="entry name" value="Glutathione-S-Trfase_C_sf"/>
</dbReference>
<protein>
    <submittedName>
        <fullName evidence="2">Glutathione S-transferase</fullName>
    </submittedName>
</protein>
<dbReference type="Pfam" id="PF13417">
    <property type="entry name" value="GST_N_3"/>
    <property type="match status" value="1"/>
</dbReference>
<comment type="caution">
    <text evidence="2">The sequence shown here is derived from an EMBL/GenBank/DDBJ whole genome shotgun (WGS) entry which is preliminary data.</text>
</comment>
<dbReference type="Gene3D" id="3.40.30.10">
    <property type="entry name" value="Glutaredoxin"/>
    <property type="match status" value="1"/>
</dbReference>
<dbReference type="InterPro" id="IPR036249">
    <property type="entry name" value="Thioredoxin-like_sf"/>
</dbReference>